<organism evidence="3 4">
    <name type="scientific">Gordonia hydrophobica</name>
    <dbReference type="NCBI Taxonomy" id="40516"/>
    <lineage>
        <taxon>Bacteria</taxon>
        <taxon>Bacillati</taxon>
        <taxon>Actinomycetota</taxon>
        <taxon>Actinomycetes</taxon>
        <taxon>Mycobacteriales</taxon>
        <taxon>Gordoniaceae</taxon>
        <taxon>Gordonia</taxon>
    </lineage>
</organism>
<sequence>MSNNTPVDETWPMVEEAVMRLFGDIAAGQSAETEEHTAVAPRLDELGWADIVGQYPIDADRVLFRAQGQSLAQTDCLDRVMLAELSPLPLRGATRVVLPAASDGYTPRSDSSQVSGIVLGPLVPGERLVVPVAGTMGTVSIGVVDGDELVSERLNTFDASTYWTSVRGPLTGPLTEASTEWNRAIAAAHRSLATESVAIAREILRIAIDQVTVRAQYGTPIGAFQSPRHALAQAHAQLEGADALVTEAWMFGGRLPAQAAKAAAGRATRGVADVALQVCGAIGLTAEHPLHRYVGRAFQIDALAGSYHQLERGLADRVFDIYAPDRALPSMMAWHRN</sequence>
<dbReference type="Gene3D" id="1.20.140.10">
    <property type="entry name" value="Butyryl-CoA Dehydrogenase, subunit A, domain 3"/>
    <property type="match status" value="1"/>
</dbReference>
<protein>
    <submittedName>
        <fullName evidence="3">Acyl-CoA dehydrogenase family protein</fullName>
        <ecNumber evidence="3">1.-.-.-</ecNumber>
    </submittedName>
</protein>
<proteinExistence type="predicted"/>
<dbReference type="Proteomes" id="UP001479933">
    <property type="component" value="Chromosome"/>
</dbReference>
<dbReference type="SUPFAM" id="SSF47203">
    <property type="entry name" value="Acyl-CoA dehydrogenase C-terminal domain-like"/>
    <property type="match status" value="1"/>
</dbReference>
<evidence type="ECO:0000313" key="3">
    <source>
        <dbReference type="EMBL" id="WYY06869.1"/>
    </source>
</evidence>
<dbReference type="RefSeq" id="WP_066171990.1">
    <property type="nucleotide sequence ID" value="NZ_CP136137.1"/>
</dbReference>
<keyword evidence="4" id="KW-1185">Reference proteome</keyword>
<gene>
    <name evidence="3" type="ORF">RVF87_17720</name>
</gene>
<reference evidence="3 4" key="1">
    <citation type="journal article" date="2023" name="Virus Evol.">
        <title>Computational host range prediction-The good, the bad, and the ugly.</title>
        <authorList>
            <person name="Howell A.A."/>
            <person name="Versoza C.J."/>
            <person name="Pfeifer S.P."/>
        </authorList>
    </citation>
    <scope>NUCLEOTIDE SEQUENCE [LARGE SCALE GENOMIC DNA]</scope>
    <source>
        <strain evidence="3 4">1610/1b</strain>
    </source>
</reference>
<dbReference type="Pfam" id="PF00441">
    <property type="entry name" value="Acyl-CoA_dh_1"/>
    <property type="match status" value="1"/>
</dbReference>
<evidence type="ECO:0000259" key="2">
    <source>
        <dbReference type="Pfam" id="PF00441"/>
    </source>
</evidence>
<name>A0ABZ2U2N1_9ACTN</name>
<keyword evidence="3" id="KW-0560">Oxidoreductase</keyword>
<evidence type="ECO:0000313" key="4">
    <source>
        <dbReference type="Proteomes" id="UP001479933"/>
    </source>
</evidence>
<feature type="domain" description="Acyl-CoA dehydrogenase/oxidase C-terminal" evidence="2">
    <location>
        <begin position="191"/>
        <end position="297"/>
    </location>
</feature>
<accession>A0ABZ2U2N1</accession>
<keyword evidence="1" id="KW-0285">Flavoprotein</keyword>
<evidence type="ECO:0000256" key="1">
    <source>
        <dbReference type="ARBA" id="ARBA00022630"/>
    </source>
</evidence>
<dbReference type="EMBL" id="CP136137">
    <property type="protein sequence ID" value="WYY06869.1"/>
    <property type="molecule type" value="Genomic_DNA"/>
</dbReference>
<dbReference type="GO" id="GO:0016491">
    <property type="term" value="F:oxidoreductase activity"/>
    <property type="evidence" value="ECO:0007669"/>
    <property type="project" value="UniProtKB-KW"/>
</dbReference>
<dbReference type="InterPro" id="IPR036250">
    <property type="entry name" value="AcylCo_DH-like_C"/>
</dbReference>
<dbReference type="InterPro" id="IPR009075">
    <property type="entry name" value="AcylCo_DH/oxidase_C"/>
</dbReference>
<dbReference type="EC" id="1.-.-.-" evidence="3"/>